<dbReference type="InterPro" id="IPR004036">
    <property type="entry name" value="Endonuclease-III-like_CS2"/>
</dbReference>
<dbReference type="FunFam" id="1.10.340.30:FF:000001">
    <property type="entry name" value="Endonuclease III"/>
    <property type="match status" value="1"/>
</dbReference>
<evidence type="ECO:0000256" key="7">
    <source>
        <dbReference type="ARBA" id="ARBA00023014"/>
    </source>
</evidence>
<accession>A0A8B2P2Q7</accession>
<dbReference type="GO" id="GO:0046872">
    <property type="term" value="F:metal ion binding"/>
    <property type="evidence" value="ECO:0007669"/>
    <property type="project" value="UniProtKB-KW"/>
</dbReference>
<dbReference type="SUPFAM" id="SSF48150">
    <property type="entry name" value="DNA-glycosylase"/>
    <property type="match status" value="1"/>
</dbReference>
<evidence type="ECO:0000256" key="2">
    <source>
        <dbReference type="ARBA" id="ARBA00022485"/>
    </source>
</evidence>
<feature type="binding site" evidence="12">
    <location>
        <position position="327"/>
    </location>
    <ligand>
        <name>[4Fe-4S] cluster</name>
        <dbReference type="ChEBI" id="CHEBI:49883"/>
    </ligand>
</feature>
<keyword evidence="7 12" id="KW-0411">Iron-sulfur</keyword>
<reference evidence="15 16" key="1">
    <citation type="submission" date="2018-05" db="EMBL/GenBank/DDBJ databases">
        <title>Acuticoccus sediminis sp. nov., isolated from deep-sea sediment of Indian Ocean.</title>
        <authorList>
            <person name="Liu X."/>
            <person name="Lai Q."/>
            <person name="Du Y."/>
            <person name="Sun F."/>
            <person name="Zhang X."/>
            <person name="Wang S."/>
            <person name="Shao Z."/>
        </authorList>
    </citation>
    <scope>NUCLEOTIDE SEQUENCE [LARGE SCALE GENOMIC DNA]</scope>
    <source>
        <strain evidence="15 16">PTG4-2</strain>
    </source>
</reference>
<keyword evidence="15" id="KW-0255">Endonuclease</keyword>
<dbReference type="InterPro" id="IPR005759">
    <property type="entry name" value="Nth"/>
</dbReference>
<evidence type="ECO:0000256" key="12">
    <source>
        <dbReference type="HAMAP-Rule" id="MF_00942"/>
    </source>
</evidence>
<keyword evidence="10 12" id="KW-0456">Lyase</keyword>
<evidence type="ECO:0000313" key="16">
    <source>
        <dbReference type="Proteomes" id="UP000249590"/>
    </source>
</evidence>
<dbReference type="PANTHER" id="PTHR10359:SF18">
    <property type="entry name" value="ENDONUCLEASE III"/>
    <property type="match status" value="1"/>
</dbReference>
<evidence type="ECO:0000259" key="14">
    <source>
        <dbReference type="SMART" id="SM00478"/>
    </source>
</evidence>
<evidence type="ECO:0000256" key="1">
    <source>
        <dbReference type="ARBA" id="ARBA00008343"/>
    </source>
</evidence>
<feature type="binding site" evidence="12">
    <location>
        <position position="318"/>
    </location>
    <ligand>
        <name>[4Fe-4S] cluster</name>
        <dbReference type="ChEBI" id="CHEBI:49883"/>
    </ligand>
</feature>
<dbReference type="InterPro" id="IPR000445">
    <property type="entry name" value="HhH_motif"/>
</dbReference>
<dbReference type="InterPro" id="IPR004035">
    <property type="entry name" value="Endouclease-III_FeS-bd_BS"/>
</dbReference>
<evidence type="ECO:0000256" key="11">
    <source>
        <dbReference type="ARBA" id="ARBA00023295"/>
    </source>
</evidence>
<dbReference type="InterPro" id="IPR003265">
    <property type="entry name" value="HhH-GPD_domain"/>
</dbReference>
<dbReference type="EC" id="4.2.99.18" evidence="12"/>
<dbReference type="PROSITE" id="PS00764">
    <property type="entry name" value="ENDONUCLEASE_III_1"/>
    <property type="match status" value="1"/>
</dbReference>
<comment type="caution">
    <text evidence="15">The sequence shown here is derived from an EMBL/GenBank/DDBJ whole genome shotgun (WGS) entry which is preliminary data.</text>
</comment>
<dbReference type="Pfam" id="PF00633">
    <property type="entry name" value="HHH"/>
    <property type="match status" value="1"/>
</dbReference>
<dbReference type="Gene3D" id="1.10.1670.10">
    <property type="entry name" value="Helix-hairpin-Helix base-excision DNA repair enzymes (C-terminal)"/>
    <property type="match status" value="1"/>
</dbReference>
<dbReference type="Pfam" id="PF00730">
    <property type="entry name" value="HhH-GPD"/>
    <property type="match status" value="1"/>
</dbReference>
<dbReference type="GO" id="GO:0051539">
    <property type="term" value="F:4 iron, 4 sulfur cluster binding"/>
    <property type="evidence" value="ECO:0007669"/>
    <property type="project" value="UniProtKB-UniRule"/>
</dbReference>
<keyword evidence="8 12" id="KW-0238">DNA-binding</keyword>
<comment type="function">
    <text evidence="12">DNA repair enzyme that has both DNA N-glycosylase activity and AP-lyase activity. The DNA N-glycosylase activity releases various damaged pyrimidines from DNA by cleaving the N-glycosidic bond, leaving an AP (apurinic/apyrimidinic) site. The AP-lyase activity cleaves the phosphodiester bond 3' to the AP site by a beta-elimination, leaving a 3'-terminal unsaturated sugar and a product with a terminal 5'-phosphate.</text>
</comment>
<dbReference type="InterPro" id="IPR011257">
    <property type="entry name" value="DNA_glycosylase"/>
</dbReference>
<keyword evidence="9 12" id="KW-0234">DNA repair</keyword>
<dbReference type="SMART" id="SM00525">
    <property type="entry name" value="FES"/>
    <property type="match status" value="1"/>
</dbReference>
<dbReference type="Gene3D" id="1.10.340.30">
    <property type="entry name" value="Hypothetical protein, domain 2"/>
    <property type="match status" value="1"/>
</dbReference>
<evidence type="ECO:0000256" key="8">
    <source>
        <dbReference type="ARBA" id="ARBA00023125"/>
    </source>
</evidence>
<evidence type="ECO:0000256" key="3">
    <source>
        <dbReference type="ARBA" id="ARBA00022723"/>
    </source>
</evidence>
<dbReference type="FunFam" id="1.10.1670.10:FF:000001">
    <property type="entry name" value="Endonuclease III"/>
    <property type="match status" value="1"/>
</dbReference>
<name>A0A8B2P2Q7_9HYPH</name>
<evidence type="ECO:0000256" key="13">
    <source>
        <dbReference type="SAM" id="MobiDB-lite"/>
    </source>
</evidence>
<dbReference type="AlphaFoldDB" id="A0A8B2P2Q7"/>
<dbReference type="GO" id="GO:0019104">
    <property type="term" value="F:DNA N-glycosylase activity"/>
    <property type="evidence" value="ECO:0007669"/>
    <property type="project" value="UniProtKB-UniRule"/>
</dbReference>
<feature type="domain" description="HhH-GPD" evidence="14">
    <location>
        <begin position="162"/>
        <end position="309"/>
    </location>
</feature>
<feature type="compositionally biased region" description="Low complexity" evidence="13">
    <location>
        <begin position="52"/>
        <end position="111"/>
    </location>
</feature>
<keyword evidence="11 12" id="KW-0326">Glycosidase</keyword>
<keyword evidence="6 12" id="KW-0408">Iron</keyword>
<dbReference type="GO" id="GO:0006285">
    <property type="term" value="P:base-excision repair, AP site formation"/>
    <property type="evidence" value="ECO:0007669"/>
    <property type="project" value="TreeGrafter"/>
</dbReference>
<dbReference type="GO" id="GO:0140078">
    <property type="term" value="F:class I DNA-(apurinic or apyrimidinic site) endonuclease activity"/>
    <property type="evidence" value="ECO:0007669"/>
    <property type="project" value="UniProtKB-EC"/>
</dbReference>
<evidence type="ECO:0000313" key="15">
    <source>
        <dbReference type="EMBL" id="RAI04436.1"/>
    </source>
</evidence>
<feature type="binding site" evidence="12">
    <location>
        <position position="321"/>
    </location>
    <ligand>
        <name>[4Fe-4S] cluster</name>
        <dbReference type="ChEBI" id="CHEBI:49883"/>
    </ligand>
</feature>
<evidence type="ECO:0000256" key="4">
    <source>
        <dbReference type="ARBA" id="ARBA00022763"/>
    </source>
</evidence>
<dbReference type="InterPro" id="IPR003651">
    <property type="entry name" value="Endonuclease3_FeS-loop_motif"/>
</dbReference>
<keyword evidence="4 12" id="KW-0227">DNA damage</keyword>
<keyword evidence="3 12" id="KW-0479">Metal-binding</keyword>
<dbReference type="Proteomes" id="UP000249590">
    <property type="component" value="Unassembled WGS sequence"/>
</dbReference>
<evidence type="ECO:0000256" key="10">
    <source>
        <dbReference type="ARBA" id="ARBA00023239"/>
    </source>
</evidence>
<dbReference type="PANTHER" id="PTHR10359">
    <property type="entry name" value="A/G-SPECIFIC ADENINE GLYCOSYLASE/ENDONUCLEASE III"/>
    <property type="match status" value="1"/>
</dbReference>
<keyword evidence="16" id="KW-1185">Reference proteome</keyword>
<comment type="similarity">
    <text evidence="1 12">Belongs to the Nth/MutY family.</text>
</comment>
<dbReference type="OrthoDB" id="9800977at2"/>
<dbReference type="HAMAP" id="MF_00942">
    <property type="entry name" value="Nth"/>
    <property type="match status" value="1"/>
</dbReference>
<comment type="catalytic activity">
    <reaction evidence="12">
        <text>2'-deoxyribonucleotide-(2'-deoxyribose 5'-phosphate)-2'-deoxyribonucleotide-DNA = a 3'-end 2'-deoxyribonucleotide-(2,3-dehydro-2,3-deoxyribose 5'-phosphate)-DNA + a 5'-end 5'-phospho-2'-deoxyribonucleoside-DNA + H(+)</text>
        <dbReference type="Rhea" id="RHEA:66592"/>
        <dbReference type="Rhea" id="RHEA-COMP:13180"/>
        <dbReference type="Rhea" id="RHEA-COMP:16897"/>
        <dbReference type="Rhea" id="RHEA-COMP:17067"/>
        <dbReference type="ChEBI" id="CHEBI:15378"/>
        <dbReference type="ChEBI" id="CHEBI:136412"/>
        <dbReference type="ChEBI" id="CHEBI:157695"/>
        <dbReference type="ChEBI" id="CHEBI:167181"/>
        <dbReference type="EC" id="4.2.99.18"/>
    </reaction>
</comment>
<comment type="cofactor">
    <cofactor evidence="12">
        <name>[4Fe-4S] cluster</name>
        <dbReference type="ChEBI" id="CHEBI:49883"/>
    </cofactor>
    <text evidence="12">Binds 1 [4Fe-4S] cluster.</text>
</comment>
<feature type="region of interest" description="Disordered" evidence="13">
    <location>
        <begin position="1"/>
        <end position="124"/>
    </location>
</feature>
<keyword evidence="5 12" id="KW-0378">Hydrolase</keyword>
<dbReference type="SMART" id="SM00478">
    <property type="entry name" value="ENDO3c"/>
    <property type="match status" value="1"/>
</dbReference>
<dbReference type="CDD" id="cd00056">
    <property type="entry name" value="ENDO3c"/>
    <property type="match status" value="1"/>
</dbReference>
<keyword evidence="15" id="KW-0540">Nuclease</keyword>
<dbReference type="PROSITE" id="PS01155">
    <property type="entry name" value="ENDONUCLEASE_III_2"/>
    <property type="match status" value="1"/>
</dbReference>
<protein>
    <recommendedName>
        <fullName evidence="12">Endonuclease III</fullName>
        <ecNumber evidence="12">4.2.99.18</ecNumber>
    </recommendedName>
    <alternativeName>
        <fullName evidence="12">DNA-(apurinic or apyrimidinic site) lyase</fullName>
    </alternativeName>
</protein>
<proteinExistence type="inferred from homology"/>
<evidence type="ECO:0000256" key="5">
    <source>
        <dbReference type="ARBA" id="ARBA00022801"/>
    </source>
</evidence>
<dbReference type="NCBIfam" id="TIGR01083">
    <property type="entry name" value="nth"/>
    <property type="match status" value="1"/>
</dbReference>
<dbReference type="Pfam" id="PF10576">
    <property type="entry name" value="EndIII_4Fe-2S"/>
    <property type="match status" value="1"/>
</dbReference>
<dbReference type="EMBL" id="QHHQ01000001">
    <property type="protein sequence ID" value="RAI04436.1"/>
    <property type="molecule type" value="Genomic_DNA"/>
</dbReference>
<feature type="compositionally biased region" description="Low complexity" evidence="13">
    <location>
        <begin position="1"/>
        <end position="25"/>
    </location>
</feature>
<feature type="binding site" evidence="12">
    <location>
        <position position="311"/>
    </location>
    <ligand>
        <name>[4Fe-4S] cluster</name>
        <dbReference type="ChEBI" id="CHEBI:49883"/>
    </ligand>
</feature>
<organism evidence="15 16">
    <name type="scientific">Acuticoccus sediminis</name>
    <dbReference type="NCBI Taxonomy" id="2184697"/>
    <lineage>
        <taxon>Bacteria</taxon>
        <taxon>Pseudomonadati</taxon>
        <taxon>Pseudomonadota</taxon>
        <taxon>Alphaproteobacteria</taxon>
        <taxon>Hyphomicrobiales</taxon>
        <taxon>Amorphaceae</taxon>
        <taxon>Acuticoccus</taxon>
    </lineage>
</organism>
<keyword evidence="2 12" id="KW-0004">4Fe-4S</keyword>
<gene>
    <name evidence="12 15" type="primary">nth</name>
    <name evidence="15" type="ORF">DLJ53_00875</name>
</gene>
<dbReference type="InterPro" id="IPR023170">
    <property type="entry name" value="HhH_base_excis_C"/>
</dbReference>
<evidence type="ECO:0000256" key="9">
    <source>
        <dbReference type="ARBA" id="ARBA00023204"/>
    </source>
</evidence>
<evidence type="ECO:0000256" key="6">
    <source>
        <dbReference type="ARBA" id="ARBA00023004"/>
    </source>
</evidence>
<dbReference type="GO" id="GO:0003677">
    <property type="term" value="F:DNA binding"/>
    <property type="evidence" value="ECO:0007669"/>
    <property type="project" value="UniProtKB-UniRule"/>
</dbReference>
<sequence length="338" mass="34842">MQKAAGKAVSPAKAATKAAAATSAAPSPPSRKAKAKSVVAAESGHPPGGTPGEPAGKATAAGKTGKGAAKAGSAKAGAAKAAAASGAAKAPAKRTAASAAKPAKAAGTKAKAAPKGKKALPKSSYTRAEADQLFQRLADALPEPQTELEYTNPYTLLVAVALSAQATDVGVNRATRALFAVADTPQKMVDLGEEKLRDYIKTIGLFNTKAKNVMALSRTLVETYGGEVPQDRTALQSLPGVGRKTANVVLNVAFGEPTIAVDTHIFRVANRLGLAPGKTPDDVEKALEAIVPERFLRGAHHWLILHGRHVCKARRPLCEACVIYELCKAPDRRPLPHA</sequence>